<organism evidence="1 2">
    <name type="scientific">Streptomyces chitinivorans</name>
    <dbReference type="NCBI Taxonomy" id="1257027"/>
    <lineage>
        <taxon>Bacteria</taxon>
        <taxon>Bacillati</taxon>
        <taxon>Actinomycetota</taxon>
        <taxon>Actinomycetes</taxon>
        <taxon>Kitasatosporales</taxon>
        <taxon>Streptomycetaceae</taxon>
        <taxon>Streptomyces</taxon>
    </lineage>
</organism>
<dbReference type="RefSeq" id="WP_279952203.1">
    <property type="nucleotide sequence ID" value="NZ_BAABEN010000050.1"/>
</dbReference>
<evidence type="ECO:0000313" key="2">
    <source>
        <dbReference type="Proteomes" id="UP001607069"/>
    </source>
</evidence>
<dbReference type="Proteomes" id="UP001607069">
    <property type="component" value="Unassembled WGS sequence"/>
</dbReference>
<comment type="caution">
    <text evidence="1">The sequence shown here is derived from an EMBL/GenBank/DDBJ whole genome shotgun (WGS) entry which is preliminary data.</text>
</comment>
<evidence type="ECO:0000313" key="1">
    <source>
        <dbReference type="EMBL" id="MFH0251305.1"/>
    </source>
</evidence>
<reference evidence="1 2" key="1">
    <citation type="submission" date="2024-10" db="EMBL/GenBank/DDBJ databases">
        <authorList>
            <person name="Cho J.-C."/>
        </authorList>
    </citation>
    <scope>NUCLEOTIDE SEQUENCE [LARGE SCALE GENOMIC DNA]</scope>
    <source>
        <strain evidence="1 2">KCTC29696</strain>
    </source>
</reference>
<gene>
    <name evidence="1" type="ORF">ACG5V6_24200</name>
</gene>
<accession>A0ABW7I157</accession>
<keyword evidence="2" id="KW-1185">Reference proteome</keyword>
<proteinExistence type="predicted"/>
<name>A0ABW7I157_9ACTN</name>
<dbReference type="EMBL" id="JBIHMK010000128">
    <property type="protein sequence ID" value="MFH0251305.1"/>
    <property type="molecule type" value="Genomic_DNA"/>
</dbReference>
<sequence>MGNNPVSQHSLWQAASTLYRLVAGLTPPLEALAARLRLEVEHTWVDPGPVDVALFRLRRTEFAFTWVPGKGCTFVWVDRHHQDVEGALEILLDALGVGREAVAFTEDDLKAEQSGTLG</sequence>
<protein>
    <submittedName>
        <fullName evidence="1">Uncharacterized protein</fullName>
    </submittedName>
</protein>